<gene>
    <name evidence="9" type="ORF">H8R02_15375</name>
</gene>
<name>A0A923MAP0_9BURK</name>
<evidence type="ECO:0000256" key="4">
    <source>
        <dbReference type="ARBA" id="ARBA00022729"/>
    </source>
</evidence>
<proteinExistence type="inferred from homology"/>
<dbReference type="RefSeq" id="WP_187082319.1">
    <property type="nucleotide sequence ID" value="NZ_JACORU010000005.1"/>
</dbReference>
<reference evidence="9" key="1">
    <citation type="submission" date="2020-08" db="EMBL/GenBank/DDBJ databases">
        <title>Ramlibacter sp. GTP1 16S ribosomal RNA gene genome sequencing and assembly.</title>
        <authorList>
            <person name="Kang M."/>
        </authorList>
    </citation>
    <scope>NUCLEOTIDE SEQUENCE</scope>
    <source>
        <strain evidence="9">GTP1</strain>
    </source>
</reference>
<dbReference type="PANTHER" id="PTHR33938:SF15">
    <property type="entry name" value="FERULOYL ESTERASE B-RELATED"/>
    <property type="match status" value="1"/>
</dbReference>
<dbReference type="PANTHER" id="PTHR33938">
    <property type="entry name" value="FERULOYL ESTERASE B-RELATED"/>
    <property type="match status" value="1"/>
</dbReference>
<comment type="caution">
    <text evidence="9">The sequence shown here is derived from an EMBL/GenBank/DDBJ whole genome shotgun (WGS) entry which is preliminary data.</text>
</comment>
<dbReference type="InterPro" id="IPR029058">
    <property type="entry name" value="AB_hydrolase_fold"/>
</dbReference>
<sequence length="574" mass="61602">MKRAALLCPFVLAACASPATETPAACEALARVVTEAGTVTSATLVRPPTKIGNVDVAAKFCRVQGVARPSSDSEIRFEVWLPETAQAWSGRFKLNGTGGYNGAVPYARLAQDIEDGWVTAGSNMGHDGNESAAWTLNHPEKVKDWGLRSHYYVATAAKALANSYYGQPVRYAYFEGCSNGGRQGMMLAQRYPQLFDGIATGAPSHFYPEILMWLAWSGKLQTPVAGRPAVLPPAKQQLLDRASHAACDAQDGLADGQITNPRTCRFTPDALRCTGADGPGCLTDAQLAVAQGMYAGMRTSRGVLRYAGVQPGSEALWDPAFADDHRYGPFIGHYVYSKTSPPYNWRRDLAWDEEFDHIKAFLTPVTAAPSPDLGAFKARGGKMIQFHGWSDPIVPPTGSIAYYNALIQFERLKSRTQRQVDEAVDNLTPQQVTADSLALGGSIAGYHRLFLLPEVGHCGGGTGPGAVGGGFPEPAKAQRTAQNHAVGALMRWVEQGVAPEAIVATKYNDAGTITRQRPICAYPKVAVYNGSGDVDSAASFSCAMQTPQQTPTAPIDIHMIQNSLRQRAVLGPTR</sequence>
<feature type="chain" id="PRO_5036952824" evidence="8">
    <location>
        <begin position="20"/>
        <end position="574"/>
    </location>
</feature>
<evidence type="ECO:0000256" key="5">
    <source>
        <dbReference type="ARBA" id="ARBA00022801"/>
    </source>
</evidence>
<keyword evidence="4 8" id="KW-0732">Signal</keyword>
<organism evidence="9 10">
    <name type="scientific">Ramlibacter albus</name>
    <dbReference type="NCBI Taxonomy" id="2079448"/>
    <lineage>
        <taxon>Bacteria</taxon>
        <taxon>Pseudomonadati</taxon>
        <taxon>Pseudomonadota</taxon>
        <taxon>Betaproteobacteria</taxon>
        <taxon>Burkholderiales</taxon>
        <taxon>Comamonadaceae</taxon>
        <taxon>Ramlibacter</taxon>
    </lineage>
</organism>
<evidence type="ECO:0000256" key="2">
    <source>
        <dbReference type="ARBA" id="ARBA00022487"/>
    </source>
</evidence>
<comment type="similarity">
    <text evidence="1">Belongs to the tannase family.</text>
</comment>
<evidence type="ECO:0000313" key="9">
    <source>
        <dbReference type="EMBL" id="MBC5765849.1"/>
    </source>
</evidence>
<evidence type="ECO:0000256" key="3">
    <source>
        <dbReference type="ARBA" id="ARBA00022723"/>
    </source>
</evidence>
<keyword evidence="3" id="KW-0479">Metal-binding</keyword>
<dbReference type="InterPro" id="IPR011118">
    <property type="entry name" value="Tannase/feruloyl_esterase"/>
</dbReference>
<dbReference type="AlphaFoldDB" id="A0A923MAP0"/>
<keyword evidence="10" id="KW-1185">Reference proteome</keyword>
<evidence type="ECO:0000256" key="6">
    <source>
        <dbReference type="ARBA" id="ARBA00022837"/>
    </source>
</evidence>
<dbReference type="Gene3D" id="3.40.50.1820">
    <property type="entry name" value="alpha/beta hydrolase"/>
    <property type="match status" value="1"/>
</dbReference>
<evidence type="ECO:0000313" key="10">
    <source>
        <dbReference type="Proteomes" id="UP000596827"/>
    </source>
</evidence>
<evidence type="ECO:0000256" key="8">
    <source>
        <dbReference type="SAM" id="SignalP"/>
    </source>
</evidence>
<dbReference type="GO" id="GO:0046872">
    <property type="term" value="F:metal ion binding"/>
    <property type="evidence" value="ECO:0007669"/>
    <property type="project" value="UniProtKB-KW"/>
</dbReference>
<dbReference type="SUPFAM" id="SSF53474">
    <property type="entry name" value="alpha/beta-Hydrolases"/>
    <property type="match status" value="1"/>
</dbReference>
<evidence type="ECO:0000256" key="7">
    <source>
        <dbReference type="ARBA" id="ARBA00023157"/>
    </source>
</evidence>
<dbReference type="PROSITE" id="PS51257">
    <property type="entry name" value="PROKAR_LIPOPROTEIN"/>
    <property type="match status" value="1"/>
</dbReference>
<evidence type="ECO:0000256" key="1">
    <source>
        <dbReference type="ARBA" id="ARBA00006249"/>
    </source>
</evidence>
<keyword evidence="6" id="KW-0106">Calcium</keyword>
<keyword evidence="5 9" id="KW-0378">Hydrolase</keyword>
<keyword evidence="2" id="KW-0719">Serine esterase</keyword>
<dbReference type="EMBL" id="JACORU010000005">
    <property type="protein sequence ID" value="MBC5765849.1"/>
    <property type="molecule type" value="Genomic_DNA"/>
</dbReference>
<protein>
    <submittedName>
        <fullName evidence="9">Tannase/feruloyl esterase family alpha/beta hydrolase</fullName>
    </submittedName>
</protein>
<accession>A0A923MAP0</accession>
<dbReference type="Pfam" id="PF07519">
    <property type="entry name" value="Tannase"/>
    <property type="match status" value="1"/>
</dbReference>
<dbReference type="Proteomes" id="UP000596827">
    <property type="component" value="Unassembled WGS sequence"/>
</dbReference>
<keyword evidence="7" id="KW-1015">Disulfide bond</keyword>
<dbReference type="GO" id="GO:0052689">
    <property type="term" value="F:carboxylic ester hydrolase activity"/>
    <property type="evidence" value="ECO:0007669"/>
    <property type="project" value="UniProtKB-KW"/>
</dbReference>
<feature type="signal peptide" evidence="8">
    <location>
        <begin position="1"/>
        <end position="19"/>
    </location>
</feature>